<accession>A0A409XPM6</accession>
<evidence type="ECO:0008006" key="17">
    <source>
        <dbReference type="Google" id="ProtNLM"/>
    </source>
</evidence>
<protein>
    <recommendedName>
        <fullName evidence="17">Tricalbin</fullName>
    </recommendedName>
</protein>
<keyword evidence="2" id="KW-0813">Transport</keyword>
<dbReference type="CDD" id="cd04044">
    <property type="entry name" value="C2A_Tricalbin-like"/>
    <property type="match status" value="1"/>
</dbReference>
<dbReference type="EMBL" id="NHYD01000994">
    <property type="protein sequence ID" value="PPQ92677.1"/>
    <property type="molecule type" value="Genomic_DNA"/>
</dbReference>
<evidence type="ECO:0000256" key="11">
    <source>
        <dbReference type="SAM" id="MobiDB-lite"/>
    </source>
</evidence>
<keyword evidence="16" id="KW-1185">Reference proteome</keyword>
<evidence type="ECO:0000256" key="5">
    <source>
        <dbReference type="ARBA" id="ARBA00022737"/>
    </source>
</evidence>
<reference evidence="15 16" key="1">
    <citation type="journal article" date="2018" name="Evol. Lett.">
        <title>Horizontal gene cluster transfer increased hallucinogenic mushroom diversity.</title>
        <authorList>
            <person name="Reynolds H.T."/>
            <person name="Vijayakumar V."/>
            <person name="Gluck-Thaler E."/>
            <person name="Korotkin H.B."/>
            <person name="Matheny P.B."/>
            <person name="Slot J.C."/>
        </authorList>
    </citation>
    <scope>NUCLEOTIDE SEQUENCE [LARGE SCALE GENOMIC DNA]</scope>
    <source>
        <strain evidence="15 16">2631</strain>
    </source>
</reference>
<dbReference type="InterPro" id="IPR037761">
    <property type="entry name" value="C2A_Tricalbin"/>
</dbReference>
<dbReference type="CDD" id="cd04052">
    <property type="entry name" value="C2B_Tricalbin-like"/>
    <property type="match status" value="1"/>
</dbReference>
<evidence type="ECO:0000313" key="16">
    <source>
        <dbReference type="Proteomes" id="UP000283269"/>
    </source>
</evidence>
<feature type="domain" description="C2" evidence="13">
    <location>
        <begin position="1563"/>
        <end position="1693"/>
    </location>
</feature>
<dbReference type="GO" id="GO:0008289">
    <property type="term" value="F:lipid binding"/>
    <property type="evidence" value="ECO:0007669"/>
    <property type="project" value="UniProtKB-KW"/>
</dbReference>
<organism evidence="15 16">
    <name type="scientific">Psilocybe cyanescens</name>
    <dbReference type="NCBI Taxonomy" id="93625"/>
    <lineage>
        <taxon>Eukaryota</taxon>
        <taxon>Fungi</taxon>
        <taxon>Dikarya</taxon>
        <taxon>Basidiomycota</taxon>
        <taxon>Agaricomycotina</taxon>
        <taxon>Agaricomycetes</taxon>
        <taxon>Agaricomycetidae</taxon>
        <taxon>Agaricales</taxon>
        <taxon>Agaricineae</taxon>
        <taxon>Strophariaceae</taxon>
        <taxon>Psilocybe</taxon>
    </lineage>
</organism>
<feature type="region of interest" description="Disordered" evidence="11">
    <location>
        <begin position="23"/>
        <end position="53"/>
    </location>
</feature>
<keyword evidence="4 12" id="KW-0812">Transmembrane</keyword>
<dbReference type="PANTHER" id="PTHR46980">
    <property type="entry name" value="TRICALBIN-1-RELATED"/>
    <property type="match status" value="1"/>
</dbReference>
<keyword evidence="5" id="KW-0677">Repeat</keyword>
<keyword evidence="8" id="KW-0445">Lipid transport</keyword>
<feature type="compositionally biased region" description="Basic and acidic residues" evidence="11">
    <location>
        <begin position="923"/>
        <end position="933"/>
    </location>
</feature>
<feature type="domain" description="C2" evidence="13">
    <location>
        <begin position="1319"/>
        <end position="1440"/>
    </location>
</feature>
<dbReference type="STRING" id="93625.A0A409XPM6"/>
<feature type="domain" description="C2" evidence="13">
    <location>
        <begin position="578"/>
        <end position="700"/>
    </location>
</feature>
<evidence type="ECO:0000256" key="3">
    <source>
        <dbReference type="ARBA" id="ARBA00022553"/>
    </source>
</evidence>
<keyword evidence="9" id="KW-0446">Lipid-binding</keyword>
<dbReference type="SMART" id="SM00239">
    <property type="entry name" value="C2"/>
    <property type="match status" value="7"/>
</dbReference>
<evidence type="ECO:0000256" key="12">
    <source>
        <dbReference type="SAM" id="Phobius"/>
    </source>
</evidence>
<feature type="domain" description="C2" evidence="13">
    <location>
        <begin position="717"/>
        <end position="837"/>
    </location>
</feature>
<evidence type="ECO:0000313" key="15">
    <source>
        <dbReference type="EMBL" id="PPQ92677.1"/>
    </source>
</evidence>
<keyword evidence="6" id="KW-0256">Endoplasmic reticulum</keyword>
<gene>
    <name evidence="15" type="ORF">CVT25_013984</name>
</gene>
<evidence type="ECO:0000256" key="1">
    <source>
        <dbReference type="ARBA" id="ARBA00004586"/>
    </source>
</evidence>
<dbReference type="PROSITE" id="PS50004">
    <property type="entry name" value="C2"/>
    <property type="match status" value="7"/>
</dbReference>
<feature type="transmembrane region" description="Helical" evidence="12">
    <location>
        <begin position="196"/>
        <end position="213"/>
    </location>
</feature>
<sequence>MSGLLNGMADAADAVMRQDAAKGAAVHSFDPDASPQEKGAQAGKGKEQLQSIRPQEPGCLLTLTFFSIIIELKMEPKNSPPSVPTIVIEDHGGDEEKPIVTATDTEQVAQEIQDDAADDIPGSLNKGPYVIPDWYKVGWRQMSGIDKPPLPEGEERDKGVLDRFLSEQFYGTWYHNAGIIVFAVLASHYLTLFNFGWGWLFIVLAFCNTYYTTSMERVRRYARDDIQRELVKTRLASEHETADWINNFLDRFWLMYEPVLSQTVISSVDQILSTNTPAFLDSLRLTHFTLGTKAPRIDKVRTFPKTEEDIVMMDWGLSFTPKDTSEMTERQILDQVKPKITLSVRLGKGLATAALPILVEDISFSGLLRIRMKLMSNFPHVQVVDICFLEKPVIGYVLKPIGGETFGFDIANIPGLSSFIRDMTHATLGPMMYDPNVFSLNLEQMLSGKPLDAAIGVVQVVVRSARGITGTKIGGGTPDPYVSLTINNRAELAATKWKNNTYNPTWMETKYLLINSLKDRLDLSVIDFNDHRKNTLMGTATFEFAKLAEDSTQEDIVSPLLKDGKERGELRYDVNYFPVIEVEEGKEEVLDSTVGIVRLVIHQAKELDHTKSLSGDLNPLAKVYLNGSKSSDFSTPCFKHTNNPVWEAAYEYLCTDKEAATVTVKAIDDRDFLKDPVVGYMTIALKDLIASSGQAGRDWFPLSGCKTGRVRLSAEWKPLSMAGSLHGSEQYAPPIGVVKLVIDKATDVKNVEATLGGKSDPYVRVQVQNVTKGRTEVINNNLNPVWDQIIYIPVHTVKENLMLECMDYQHLTKDRSLGSVELHVSDLATETPDDPRHRYQSHGVKTIADPIRLDQGNVHKGMLYYTAEFIPTLNVKFHKFDKQNTEAGQLAREQGNDEDGGYATDQTASDGHDIPPGVTITSDSKDSIKDAKSTDTMSMSGKSTKSSKSHKTDASKRNSGGGSPISPVTPAQENKEVFVEMSNDELLAQQSGIIVFHVISGRLSKKARVEVLLDDGYWPCFSTVKARSVHAQWGYVGEGFIKEVDFGHVWLRLNEADENSKDDIIGKWKGNSKTFLQATMAGPRTYELTDEDGKNVSSVTVEARYIPVPVKLEPRESVNNQGILRVDLIDGHEIRGVDRGGKSDPYAVFQLNGQKIFKSQTKKKTVAPEWNEHFEVSVPSRVAADFSLELFDWNQIEQAKSLGTAKIDLSDVEPFLAQERIINLVSSKHGEKGQVRLRLVFQPEIIAKSRKNTSTFTTAGRAMTTLGGLPVSAGKGVFHGVTGVFKRGGDKEVEDVVGVPADLPTGQISQPVGVSDQIQSASTNFPSTDNGHAAVAIHEPGALRVTVLDAKDLPHHDVKPYATLRLGDKEFKTKHTGKTDAPEWNESFIFAASALTPKMYVWIHDHKTLGKDKEIGDGDIDMRNIYDVVLSCFREHTNHYVPISTNIIPHPRAIGVVRVVIQVANIKRKLSKPRPSVLIGVQGRSETRSTTLEAKTYSPTWFAESTYIIIYSLQEDLVFKVLNHHRFFRTGIIGHSLFPLVLLKEESRRIGQELPIIKNIDKHTGTILFDIFYYPVSNPREITHPCDTGILTLQIQRAKDLKWELYARKPSKLIAITSLGWAEAPFHKTKASYCPDFPAWNSVFDFLCFAKASTIIVIKIAERYEGNETIVYGHLTLALNELLAAQDEGRVWWPLSGCPDGELRVTSEWKPIEIDRTSIDKAS</sequence>
<proteinExistence type="predicted"/>
<evidence type="ECO:0000256" key="2">
    <source>
        <dbReference type="ARBA" id="ARBA00022448"/>
    </source>
</evidence>
<keyword evidence="3" id="KW-0597">Phosphoprotein</keyword>
<feature type="domain" description="C2" evidence="13">
    <location>
        <begin position="1441"/>
        <end position="1554"/>
    </location>
</feature>
<dbReference type="CDD" id="cd04040">
    <property type="entry name" value="C2D_Tricalbin-like"/>
    <property type="match status" value="1"/>
</dbReference>
<feature type="region of interest" description="Disordered" evidence="11">
    <location>
        <begin position="886"/>
        <end position="970"/>
    </location>
</feature>
<evidence type="ECO:0000256" key="6">
    <source>
        <dbReference type="ARBA" id="ARBA00022824"/>
    </source>
</evidence>
<dbReference type="InterPro" id="IPR000008">
    <property type="entry name" value="C2_dom"/>
</dbReference>
<comment type="caution">
    <text evidence="15">The sequence shown here is derived from an EMBL/GenBank/DDBJ whole genome shotgun (WGS) entry which is preliminary data.</text>
</comment>
<dbReference type="InterPro" id="IPR031468">
    <property type="entry name" value="SMP_LBD"/>
</dbReference>
<dbReference type="OrthoDB" id="1029639at2759"/>
<feature type="domain" description="C2" evidence="13">
    <location>
        <begin position="434"/>
        <end position="557"/>
    </location>
</feature>
<dbReference type="InParanoid" id="A0A409XPM6"/>
<keyword evidence="7 12" id="KW-1133">Transmembrane helix</keyword>
<evidence type="ECO:0000256" key="9">
    <source>
        <dbReference type="ARBA" id="ARBA00023121"/>
    </source>
</evidence>
<dbReference type="InterPro" id="IPR056910">
    <property type="entry name" value="TCB1-3_C2"/>
</dbReference>
<dbReference type="InterPro" id="IPR037762">
    <property type="entry name" value="C2C_Tricalbin"/>
</dbReference>
<dbReference type="SUPFAM" id="SSF49562">
    <property type="entry name" value="C2 domain (Calcium/lipid-binding domain, CaLB)"/>
    <property type="match status" value="7"/>
</dbReference>
<dbReference type="InterPro" id="IPR052455">
    <property type="entry name" value="Tricalbin_domain"/>
</dbReference>
<dbReference type="PROSITE" id="PS51847">
    <property type="entry name" value="SMP"/>
    <property type="match status" value="1"/>
</dbReference>
<dbReference type="GO" id="GO:0006869">
    <property type="term" value="P:lipid transport"/>
    <property type="evidence" value="ECO:0007669"/>
    <property type="project" value="UniProtKB-KW"/>
</dbReference>
<evidence type="ECO:0000256" key="7">
    <source>
        <dbReference type="ARBA" id="ARBA00022989"/>
    </source>
</evidence>
<dbReference type="Pfam" id="PF00168">
    <property type="entry name" value="C2"/>
    <property type="match status" value="7"/>
</dbReference>
<feature type="transmembrane region" description="Helical" evidence="12">
    <location>
        <begin position="173"/>
        <end position="190"/>
    </location>
</feature>
<comment type="subcellular location">
    <subcellularLocation>
        <location evidence="1">Endoplasmic reticulum membrane</location>
    </subcellularLocation>
</comment>
<dbReference type="CDD" id="cd21678">
    <property type="entry name" value="SMP_TCB"/>
    <property type="match status" value="1"/>
</dbReference>
<evidence type="ECO:0000256" key="4">
    <source>
        <dbReference type="ARBA" id="ARBA00022692"/>
    </source>
</evidence>
<dbReference type="Pfam" id="PF25669">
    <property type="entry name" value="SMP_MUG190-like"/>
    <property type="match status" value="1"/>
</dbReference>
<evidence type="ECO:0000256" key="10">
    <source>
        <dbReference type="ARBA" id="ARBA00023136"/>
    </source>
</evidence>
<dbReference type="InterPro" id="IPR037765">
    <property type="entry name" value="C2B_Tricalbin"/>
</dbReference>
<dbReference type="FunCoup" id="A0A409XPM6">
    <property type="interactions" value="24"/>
</dbReference>
<dbReference type="GO" id="GO:0005789">
    <property type="term" value="C:endoplasmic reticulum membrane"/>
    <property type="evidence" value="ECO:0007669"/>
    <property type="project" value="UniProtKB-SubCell"/>
</dbReference>
<dbReference type="CDD" id="cd00030">
    <property type="entry name" value="C2"/>
    <property type="match status" value="1"/>
</dbReference>
<feature type="domain" description="SMP-LTD" evidence="14">
    <location>
        <begin position="238"/>
        <end position="443"/>
    </location>
</feature>
<feature type="compositionally biased region" description="Low complexity" evidence="11">
    <location>
        <begin position="934"/>
        <end position="946"/>
    </location>
</feature>
<dbReference type="InterPro" id="IPR037756">
    <property type="entry name" value="C2D_Tricalbin"/>
</dbReference>
<dbReference type="PANTHER" id="PTHR46980:SF2">
    <property type="entry name" value="TRICALBIN-1-RELATED"/>
    <property type="match status" value="1"/>
</dbReference>
<evidence type="ECO:0000259" key="13">
    <source>
        <dbReference type="PROSITE" id="PS50004"/>
    </source>
</evidence>
<dbReference type="InterPro" id="IPR035892">
    <property type="entry name" value="C2_domain_sf"/>
</dbReference>
<name>A0A409XPM6_PSICY</name>
<keyword evidence="10 12" id="KW-0472">Membrane</keyword>
<evidence type="ECO:0000256" key="8">
    <source>
        <dbReference type="ARBA" id="ARBA00023055"/>
    </source>
</evidence>
<dbReference type="GO" id="GO:0061817">
    <property type="term" value="P:endoplasmic reticulum-plasma membrane tethering"/>
    <property type="evidence" value="ECO:0007669"/>
    <property type="project" value="InterPro"/>
</dbReference>
<dbReference type="Proteomes" id="UP000283269">
    <property type="component" value="Unassembled WGS sequence"/>
</dbReference>
<feature type="domain" description="C2" evidence="13">
    <location>
        <begin position="1104"/>
        <end position="1222"/>
    </location>
</feature>
<dbReference type="Gene3D" id="2.60.40.150">
    <property type="entry name" value="C2 domain"/>
    <property type="match status" value="7"/>
</dbReference>
<dbReference type="CDD" id="cd04045">
    <property type="entry name" value="C2C_Tricalbin-like"/>
    <property type="match status" value="1"/>
</dbReference>
<dbReference type="Pfam" id="PF24920">
    <property type="entry name" value="C2_TCB1"/>
    <property type="match status" value="1"/>
</dbReference>
<evidence type="ECO:0000259" key="14">
    <source>
        <dbReference type="PROSITE" id="PS51847"/>
    </source>
</evidence>